<dbReference type="GO" id="GO:0030246">
    <property type="term" value="F:carbohydrate binding"/>
    <property type="evidence" value="ECO:0007669"/>
    <property type="project" value="InterPro"/>
</dbReference>
<comment type="subcellular location">
    <subcellularLocation>
        <location evidence="2">Cytoplasm</location>
    </subcellularLocation>
</comment>
<dbReference type="InterPro" id="IPR015443">
    <property type="entry name" value="Aldose_1-epimerase"/>
</dbReference>
<reference evidence="16 17" key="1">
    <citation type="submission" date="2020-10" db="EMBL/GenBank/DDBJ databases">
        <title>Complete genome sequence of Paludibaculum fermentans P105T, a facultatively anaerobic acidobacterium capable of dissimilatory Fe(III) reduction.</title>
        <authorList>
            <person name="Dedysh S.N."/>
            <person name="Beletsky A.V."/>
            <person name="Kulichevskaya I.S."/>
            <person name="Mardanov A.V."/>
            <person name="Ravin N.V."/>
        </authorList>
    </citation>
    <scope>NUCLEOTIDE SEQUENCE [LARGE SCALE GENOMIC DNA]</scope>
    <source>
        <strain evidence="16 17">P105</strain>
    </source>
</reference>
<dbReference type="InterPro" id="IPR011013">
    <property type="entry name" value="Gal_mutarotase_sf_dom"/>
</dbReference>
<feature type="active site" description="Proton acceptor" evidence="13">
    <location>
        <position position="343"/>
    </location>
</feature>
<dbReference type="FunFam" id="2.70.98.10:FF:000003">
    <property type="entry name" value="Aldose 1-epimerase"/>
    <property type="match status" value="1"/>
</dbReference>
<evidence type="ECO:0000256" key="14">
    <source>
        <dbReference type="PIRSR" id="PIRSR005096-2"/>
    </source>
</evidence>
<comment type="subunit">
    <text evidence="5">Monomer.</text>
</comment>
<feature type="active site" description="Proton donor" evidence="13">
    <location>
        <position position="206"/>
    </location>
</feature>
<comment type="similarity">
    <text evidence="4 12">Belongs to the aldose epimerase family.</text>
</comment>
<dbReference type="GO" id="GO:0004034">
    <property type="term" value="F:aldose 1-epimerase activity"/>
    <property type="evidence" value="ECO:0007669"/>
    <property type="project" value="UniProtKB-EC"/>
</dbReference>
<sequence>MHSKILTLMVAVTVLAGCKKVEQGGVGAVTTQEFGKTEKGEVVNLYTLRNRNGVEIAIINYGARVVTLKTPDARGRLADIALGFDSLKGYEGPNPYFGAIVGRYGNRIAKGKFTLDGKEYTLAKNNGENSLHGGLVGFDRVIWSGKTEESNGVQKAIFSYTSKDGEEGYPGTLNVTVTYSLGNNDDVQIDYHATTDKATVLNVTNHTYFNLAGQGNGDILNQVMQLNADRFTPVDAGLIPTGELKDVTGTPFDFRKPTVIGSRIGDKDEQLTLGKGYDHNYVLNRSGSGLVMAAKAVDPPSGRALEVWTTEPAVQFYTGNFLDGTVVGKNANNYAQRTGFCLETQHYPDSPNHPDFPTTVLKPGEEYKTTTVWKLRFVDPAK</sequence>
<dbReference type="PANTHER" id="PTHR10091">
    <property type="entry name" value="ALDOSE-1-EPIMERASE"/>
    <property type="match status" value="1"/>
</dbReference>
<evidence type="ECO:0000256" key="3">
    <source>
        <dbReference type="ARBA" id="ARBA00005028"/>
    </source>
</evidence>
<evidence type="ECO:0000256" key="9">
    <source>
        <dbReference type="ARBA" id="ARBA00022553"/>
    </source>
</evidence>
<evidence type="ECO:0000256" key="1">
    <source>
        <dbReference type="ARBA" id="ARBA00001614"/>
    </source>
</evidence>
<evidence type="ECO:0000256" key="13">
    <source>
        <dbReference type="PIRSR" id="PIRSR005096-1"/>
    </source>
</evidence>
<evidence type="ECO:0000313" key="17">
    <source>
        <dbReference type="Proteomes" id="UP000593892"/>
    </source>
</evidence>
<dbReference type="CDD" id="cd09019">
    <property type="entry name" value="galactose_mutarotase_like"/>
    <property type="match status" value="1"/>
</dbReference>
<evidence type="ECO:0000256" key="10">
    <source>
        <dbReference type="ARBA" id="ARBA00023235"/>
    </source>
</evidence>
<dbReference type="KEGG" id="pfer:IRI77_05035"/>
<comment type="catalytic activity">
    <reaction evidence="1 12">
        <text>alpha-D-glucose = beta-D-glucose</text>
        <dbReference type="Rhea" id="RHEA:10264"/>
        <dbReference type="ChEBI" id="CHEBI:15903"/>
        <dbReference type="ChEBI" id="CHEBI:17925"/>
        <dbReference type="EC" id="5.1.3.3"/>
    </reaction>
</comment>
<dbReference type="PROSITE" id="PS00545">
    <property type="entry name" value="ALDOSE_1_EPIMERASE"/>
    <property type="match status" value="1"/>
</dbReference>
<dbReference type="InterPro" id="IPR018052">
    <property type="entry name" value="Ald1_epimerase_CS"/>
</dbReference>
<evidence type="ECO:0000313" key="16">
    <source>
        <dbReference type="EMBL" id="QOY89324.1"/>
    </source>
</evidence>
<dbReference type="Proteomes" id="UP000593892">
    <property type="component" value="Chromosome"/>
</dbReference>
<dbReference type="PANTHER" id="PTHR10091:SF0">
    <property type="entry name" value="GALACTOSE MUTAROTASE"/>
    <property type="match status" value="1"/>
</dbReference>
<keyword evidence="10 12" id="KW-0413">Isomerase</keyword>
<dbReference type="Pfam" id="PF01263">
    <property type="entry name" value="Aldose_epim"/>
    <property type="match status" value="1"/>
</dbReference>
<keyword evidence="17" id="KW-1185">Reference proteome</keyword>
<feature type="binding site" evidence="15">
    <location>
        <begin position="206"/>
        <end position="208"/>
    </location>
    <ligand>
        <name>beta-D-galactose</name>
        <dbReference type="ChEBI" id="CHEBI:27667"/>
    </ligand>
</feature>
<comment type="pathway">
    <text evidence="3 12">Carbohydrate metabolism; hexose metabolism.</text>
</comment>
<dbReference type="EMBL" id="CP063849">
    <property type="protein sequence ID" value="QOY89324.1"/>
    <property type="molecule type" value="Genomic_DNA"/>
</dbReference>
<evidence type="ECO:0000256" key="6">
    <source>
        <dbReference type="ARBA" id="ARBA00013185"/>
    </source>
</evidence>
<evidence type="ECO:0000256" key="4">
    <source>
        <dbReference type="ARBA" id="ARBA00006206"/>
    </source>
</evidence>
<dbReference type="EC" id="5.1.3.3" evidence="6 12"/>
<organism evidence="16 17">
    <name type="scientific">Paludibaculum fermentans</name>
    <dbReference type="NCBI Taxonomy" id="1473598"/>
    <lineage>
        <taxon>Bacteria</taxon>
        <taxon>Pseudomonadati</taxon>
        <taxon>Acidobacteriota</taxon>
        <taxon>Terriglobia</taxon>
        <taxon>Bryobacterales</taxon>
        <taxon>Bryobacteraceae</taxon>
        <taxon>Paludibaculum</taxon>
    </lineage>
</organism>
<evidence type="ECO:0000256" key="15">
    <source>
        <dbReference type="PIRSR" id="PIRSR005096-3"/>
    </source>
</evidence>
<evidence type="ECO:0000256" key="5">
    <source>
        <dbReference type="ARBA" id="ARBA00011245"/>
    </source>
</evidence>
<dbReference type="GO" id="GO:0006006">
    <property type="term" value="P:glucose metabolic process"/>
    <property type="evidence" value="ECO:0007669"/>
    <property type="project" value="TreeGrafter"/>
</dbReference>
<evidence type="ECO:0000256" key="2">
    <source>
        <dbReference type="ARBA" id="ARBA00004496"/>
    </source>
</evidence>
<dbReference type="RefSeq" id="WP_194450986.1">
    <property type="nucleotide sequence ID" value="NZ_CP063849.1"/>
</dbReference>
<dbReference type="GO" id="GO:0005737">
    <property type="term" value="C:cytoplasm"/>
    <property type="evidence" value="ECO:0007669"/>
    <property type="project" value="UniProtKB-SubCell"/>
</dbReference>
<gene>
    <name evidence="16" type="ORF">IRI77_05035</name>
</gene>
<feature type="binding site" evidence="15">
    <location>
        <begin position="106"/>
        <end position="107"/>
    </location>
    <ligand>
        <name>beta-D-galactose</name>
        <dbReference type="ChEBI" id="CHEBI:27667"/>
    </ligand>
</feature>
<evidence type="ECO:0000256" key="7">
    <source>
        <dbReference type="ARBA" id="ARBA00014165"/>
    </source>
</evidence>
<dbReference type="PROSITE" id="PS51257">
    <property type="entry name" value="PROKAR_LIPOPROTEIN"/>
    <property type="match status" value="1"/>
</dbReference>
<keyword evidence="9" id="KW-0597">Phosphoprotein</keyword>
<dbReference type="Gene3D" id="2.70.98.10">
    <property type="match status" value="1"/>
</dbReference>
<evidence type="ECO:0000256" key="8">
    <source>
        <dbReference type="ARBA" id="ARBA00022490"/>
    </source>
</evidence>
<dbReference type="AlphaFoldDB" id="A0A7S7NU71"/>
<dbReference type="InterPro" id="IPR008183">
    <property type="entry name" value="Aldose_1/G6P_1-epimerase"/>
</dbReference>
<feature type="binding site" evidence="14">
    <location>
        <position position="278"/>
    </location>
    <ligand>
        <name>beta-D-galactose</name>
        <dbReference type="ChEBI" id="CHEBI:27667"/>
    </ligand>
</feature>
<evidence type="ECO:0000256" key="12">
    <source>
        <dbReference type="PIRNR" id="PIRNR005096"/>
    </source>
</evidence>
<dbReference type="InterPro" id="IPR014718">
    <property type="entry name" value="GH-type_carb-bd"/>
</dbReference>
<dbReference type="SUPFAM" id="SSF74650">
    <property type="entry name" value="Galactose mutarotase-like"/>
    <property type="match status" value="1"/>
</dbReference>
<dbReference type="InterPro" id="IPR047215">
    <property type="entry name" value="Galactose_mutarotase-like"/>
</dbReference>
<accession>A0A7S7NU71</accession>
<keyword evidence="8" id="KW-0963">Cytoplasm</keyword>
<name>A0A7S7NU71_PALFE</name>
<dbReference type="UniPathway" id="UPA00242"/>
<protein>
    <recommendedName>
        <fullName evidence="7 12">Aldose 1-epimerase</fullName>
        <ecNumber evidence="6 12">5.1.3.3</ecNumber>
    </recommendedName>
</protein>
<evidence type="ECO:0000256" key="11">
    <source>
        <dbReference type="ARBA" id="ARBA00023277"/>
    </source>
</evidence>
<proteinExistence type="inferred from homology"/>
<dbReference type="GO" id="GO:0033499">
    <property type="term" value="P:galactose catabolic process via UDP-galactose, Leloir pathway"/>
    <property type="evidence" value="ECO:0007669"/>
    <property type="project" value="TreeGrafter"/>
</dbReference>
<dbReference type="NCBIfam" id="NF008277">
    <property type="entry name" value="PRK11055.1"/>
    <property type="match status" value="1"/>
</dbReference>
<dbReference type="PIRSF" id="PIRSF005096">
    <property type="entry name" value="GALM"/>
    <property type="match status" value="1"/>
</dbReference>
<keyword evidence="11 12" id="KW-0119">Carbohydrate metabolism</keyword>